<comment type="caution">
    <text evidence="10">The sequence shown here is derived from an EMBL/GenBank/DDBJ whole genome shotgun (WGS) entry which is preliminary data.</text>
</comment>
<sequence length="311" mass="32023">MERASSRGEGRHTAQLSIAVALGVLALKWGAYLLTGSVALYSDALESVINVAAALAAWWALRIAALPADEGHPYGHTKAEYLSAVAEGVLIVLAALGILREALPALLAPQPVSLPPLGLALSVAATLINGGWALRLLREGRQLGSPALLADGQHLLSDVVTSAGVLLGIGLALVTGWHFLDPLLAAAVALHILWNGGQLVAGSVGGLMDAGVDAPTQAHICELVRGHGGGALEIHDLKTRSAGRLTFIEFHLVVPAQMTVEAAHGICDRLEDALAAELGGVRVTIHVEPQQEAKAERGGESGEAAIWLGPG</sequence>
<dbReference type="InterPro" id="IPR027469">
    <property type="entry name" value="Cation_efflux_TMD_sf"/>
</dbReference>
<keyword evidence="4 7" id="KW-0812">Transmembrane</keyword>
<dbReference type="RefSeq" id="WP_380081641.1">
    <property type="nucleotide sequence ID" value="NZ_JBHSWD010000001.1"/>
</dbReference>
<evidence type="ECO:0000256" key="7">
    <source>
        <dbReference type="SAM" id="Phobius"/>
    </source>
</evidence>
<dbReference type="InterPro" id="IPR050291">
    <property type="entry name" value="CDF_Transporter"/>
</dbReference>
<evidence type="ECO:0000256" key="3">
    <source>
        <dbReference type="ARBA" id="ARBA00022448"/>
    </source>
</evidence>
<keyword evidence="6 7" id="KW-0472">Membrane</keyword>
<dbReference type="Pfam" id="PF16916">
    <property type="entry name" value="ZT_dimer"/>
    <property type="match status" value="1"/>
</dbReference>
<feature type="transmembrane region" description="Helical" evidence="7">
    <location>
        <begin position="81"/>
        <end position="100"/>
    </location>
</feature>
<evidence type="ECO:0000256" key="5">
    <source>
        <dbReference type="ARBA" id="ARBA00022989"/>
    </source>
</evidence>
<evidence type="ECO:0000256" key="4">
    <source>
        <dbReference type="ARBA" id="ARBA00022692"/>
    </source>
</evidence>
<keyword evidence="3" id="KW-0813">Transport</keyword>
<dbReference type="SUPFAM" id="SSF161111">
    <property type="entry name" value="Cation efflux protein transmembrane domain-like"/>
    <property type="match status" value="1"/>
</dbReference>
<comment type="similarity">
    <text evidence="2">Belongs to the cation diffusion facilitator (CDF) transporter (TC 2.A.4) family.</text>
</comment>
<dbReference type="Proteomes" id="UP001596297">
    <property type="component" value="Unassembled WGS sequence"/>
</dbReference>
<evidence type="ECO:0000259" key="8">
    <source>
        <dbReference type="Pfam" id="PF01545"/>
    </source>
</evidence>
<evidence type="ECO:0000313" key="10">
    <source>
        <dbReference type="EMBL" id="MFC6590618.1"/>
    </source>
</evidence>
<feature type="domain" description="Cation efflux protein cytoplasmic" evidence="9">
    <location>
        <begin position="216"/>
        <end position="289"/>
    </location>
</feature>
<evidence type="ECO:0000259" key="9">
    <source>
        <dbReference type="Pfam" id="PF16916"/>
    </source>
</evidence>
<feature type="transmembrane region" description="Helical" evidence="7">
    <location>
        <begin position="12"/>
        <end position="32"/>
    </location>
</feature>
<dbReference type="InterPro" id="IPR058533">
    <property type="entry name" value="Cation_efflux_TM"/>
</dbReference>
<dbReference type="SUPFAM" id="SSF160240">
    <property type="entry name" value="Cation efflux protein cytoplasmic domain-like"/>
    <property type="match status" value="1"/>
</dbReference>
<feature type="domain" description="Cation efflux protein transmembrane" evidence="8">
    <location>
        <begin position="15"/>
        <end position="208"/>
    </location>
</feature>
<dbReference type="InterPro" id="IPR036837">
    <property type="entry name" value="Cation_efflux_CTD_sf"/>
</dbReference>
<comment type="subcellular location">
    <subcellularLocation>
        <location evidence="1">Membrane</location>
        <topology evidence="1">Multi-pass membrane protein</topology>
    </subcellularLocation>
</comment>
<dbReference type="PANTHER" id="PTHR43840">
    <property type="entry name" value="MITOCHONDRIAL METAL TRANSPORTER 1-RELATED"/>
    <property type="match status" value="1"/>
</dbReference>
<feature type="transmembrane region" description="Helical" evidence="7">
    <location>
        <begin position="155"/>
        <end position="177"/>
    </location>
</feature>
<dbReference type="Pfam" id="PF01545">
    <property type="entry name" value="Cation_efflux"/>
    <property type="match status" value="1"/>
</dbReference>
<reference evidence="11" key="1">
    <citation type="journal article" date="2019" name="Int. J. Syst. Evol. Microbiol.">
        <title>The Global Catalogue of Microorganisms (GCM) 10K type strain sequencing project: providing services to taxonomists for standard genome sequencing and annotation.</title>
        <authorList>
            <consortium name="The Broad Institute Genomics Platform"/>
            <consortium name="The Broad Institute Genome Sequencing Center for Infectious Disease"/>
            <person name="Wu L."/>
            <person name="Ma J."/>
        </authorList>
    </citation>
    <scope>NUCLEOTIDE SEQUENCE [LARGE SCALE GENOMIC DNA]</scope>
    <source>
        <strain evidence="11">CGMCC 1.15772</strain>
    </source>
</reference>
<evidence type="ECO:0000313" key="11">
    <source>
        <dbReference type="Proteomes" id="UP001596297"/>
    </source>
</evidence>
<dbReference type="Gene3D" id="1.20.1510.10">
    <property type="entry name" value="Cation efflux protein transmembrane domain"/>
    <property type="match status" value="1"/>
</dbReference>
<keyword evidence="11" id="KW-1185">Reference proteome</keyword>
<dbReference type="InterPro" id="IPR027470">
    <property type="entry name" value="Cation_efflux_CTD"/>
</dbReference>
<name>A0ABW1Y8W3_9DEIO</name>
<dbReference type="Gene3D" id="3.30.70.1350">
    <property type="entry name" value="Cation efflux protein, cytoplasmic domain"/>
    <property type="match status" value="1"/>
</dbReference>
<feature type="transmembrane region" description="Helical" evidence="7">
    <location>
        <begin position="112"/>
        <end position="134"/>
    </location>
</feature>
<proteinExistence type="inferred from homology"/>
<accession>A0ABW1Y8W3</accession>
<evidence type="ECO:0000256" key="6">
    <source>
        <dbReference type="ARBA" id="ARBA00023136"/>
    </source>
</evidence>
<evidence type="ECO:0000256" key="2">
    <source>
        <dbReference type="ARBA" id="ARBA00008114"/>
    </source>
</evidence>
<evidence type="ECO:0000256" key="1">
    <source>
        <dbReference type="ARBA" id="ARBA00004141"/>
    </source>
</evidence>
<dbReference type="NCBIfam" id="TIGR01297">
    <property type="entry name" value="CDF"/>
    <property type="match status" value="1"/>
</dbReference>
<gene>
    <name evidence="10" type="ORF">ACFP81_00215</name>
</gene>
<organism evidence="10 11">
    <name type="scientific">Deinococcus lacus</name>
    <dbReference type="NCBI Taxonomy" id="392561"/>
    <lineage>
        <taxon>Bacteria</taxon>
        <taxon>Thermotogati</taxon>
        <taxon>Deinococcota</taxon>
        <taxon>Deinococci</taxon>
        <taxon>Deinococcales</taxon>
        <taxon>Deinococcaceae</taxon>
        <taxon>Deinococcus</taxon>
    </lineage>
</organism>
<protein>
    <submittedName>
        <fullName evidence="10">Cation diffusion facilitator family transporter</fullName>
    </submittedName>
</protein>
<dbReference type="EMBL" id="JBHSWD010000001">
    <property type="protein sequence ID" value="MFC6590618.1"/>
    <property type="molecule type" value="Genomic_DNA"/>
</dbReference>
<dbReference type="PANTHER" id="PTHR43840:SF15">
    <property type="entry name" value="MITOCHONDRIAL METAL TRANSPORTER 1-RELATED"/>
    <property type="match status" value="1"/>
</dbReference>
<keyword evidence="5 7" id="KW-1133">Transmembrane helix</keyword>
<feature type="transmembrane region" description="Helical" evidence="7">
    <location>
        <begin position="38"/>
        <end position="61"/>
    </location>
</feature>
<dbReference type="InterPro" id="IPR002524">
    <property type="entry name" value="Cation_efflux"/>
</dbReference>